<comment type="function">
    <text evidence="15">Non-classical phosphatidylinositol (PtdIns) transfer protein (PITP), which exhibits PtdIns-binding/transfer activity in the absence of detectable PtdCho-binding/transfer activity. Regulates PtdIns(4,5)P2 homeostasis at the plasma membrane. Heme-binding protein that may play a role in organic oxidant-induced stress responses.</text>
</comment>
<evidence type="ECO:0000256" key="15">
    <source>
        <dbReference type="ARBA" id="ARBA00024180"/>
    </source>
</evidence>
<keyword evidence="13 16" id="KW-0472">Membrane</keyword>
<dbReference type="GO" id="GO:0005886">
    <property type="term" value="C:plasma membrane"/>
    <property type="evidence" value="ECO:0007669"/>
    <property type="project" value="TreeGrafter"/>
</dbReference>
<comment type="similarity">
    <text evidence="3 16">Belongs to the SFH5 family.</text>
</comment>
<keyword evidence="12 16" id="KW-0445">Lipid transport</keyword>
<evidence type="ECO:0000256" key="3">
    <source>
        <dbReference type="ARBA" id="ARBA00006667"/>
    </source>
</evidence>
<name>A0AAV5S222_MAUHU</name>
<keyword evidence="7" id="KW-0349">Heme</keyword>
<evidence type="ECO:0000256" key="8">
    <source>
        <dbReference type="ARBA" id="ARBA00022723"/>
    </source>
</evidence>
<accession>A0AAV5S222</accession>
<dbReference type="PANTHER" id="PTHR47669:SF1">
    <property type="entry name" value="PHOSPHATIDYLINOSITOL TRANSFER PROTEIN SFH5"/>
    <property type="match status" value="1"/>
</dbReference>
<evidence type="ECO:0000256" key="12">
    <source>
        <dbReference type="ARBA" id="ARBA00023055"/>
    </source>
</evidence>
<dbReference type="EMBL" id="BTGD01000013">
    <property type="protein sequence ID" value="GMM57608.1"/>
    <property type="molecule type" value="Genomic_DNA"/>
</dbReference>
<evidence type="ECO:0000256" key="11">
    <source>
        <dbReference type="ARBA" id="ARBA00023004"/>
    </source>
</evidence>
<evidence type="ECO:0000256" key="16">
    <source>
        <dbReference type="RuleBase" id="RU367059"/>
    </source>
</evidence>
<keyword evidence="19" id="KW-1185">Reference proteome</keyword>
<keyword evidence="6 16" id="KW-0963">Cytoplasm</keyword>
<gene>
    <name evidence="18" type="ORF">DAKH74_042240</name>
</gene>
<dbReference type="AlphaFoldDB" id="A0AAV5S222"/>
<evidence type="ECO:0000256" key="14">
    <source>
        <dbReference type="ARBA" id="ARBA00024146"/>
    </source>
</evidence>
<evidence type="ECO:0000256" key="9">
    <source>
        <dbReference type="ARBA" id="ARBA00022824"/>
    </source>
</evidence>
<evidence type="ECO:0000256" key="7">
    <source>
        <dbReference type="ARBA" id="ARBA00022617"/>
    </source>
</evidence>
<dbReference type="CDD" id="cd00170">
    <property type="entry name" value="SEC14"/>
    <property type="match status" value="1"/>
</dbReference>
<dbReference type="GO" id="GO:0017157">
    <property type="term" value="P:regulation of exocytosis"/>
    <property type="evidence" value="ECO:0007669"/>
    <property type="project" value="TreeGrafter"/>
</dbReference>
<protein>
    <recommendedName>
        <fullName evidence="4 16">Phosphatidylinositol transfer protein SFH5</fullName>
        <shortName evidence="16">PITP SFH5</shortName>
    </recommendedName>
</protein>
<keyword evidence="8" id="KW-0479">Metal-binding</keyword>
<dbReference type="PANTHER" id="PTHR47669">
    <property type="entry name" value="PHOSPHATIDYLINOSITOL TRANSFER PROTEIN SFH5"/>
    <property type="match status" value="1"/>
</dbReference>
<keyword evidence="9 16" id="KW-0256">Endoplasmic reticulum</keyword>
<dbReference type="GO" id="GO:0005829">
    <property type="term" value="C:cytosol"/>
    <property type="evidence" value="ECO:0007669"/>
    <property type="project" value="TreeGrafter"/>
</dbReference>
<dbReference type="GO" id="GO:0032541">
    <property type="term" value="C:cortical endoplasmic reticulum"/>
    <property type="evidence" value="ECO:0007669"/>
    <property type="project" value="TreeGrafter"/>
</dbReference>
<proteinExistence type="inferred from homology"/>
<evidence type="ECO:0000256" key="5">
    <source>
        <dbReference type="ARBA" id="ARBA00022448"/>
    </source>
</evidence>
<dbReference type="InterPro" id="IPR042938">
    <property type="entry name" value="Sfh5"/>
</dbReference>
<dbReference type="InterPro" id="IPR001251">
    <property type="entry name" value="CRAL-TRIO_dom"/>
</dbReference>
<dbReference type="Gene3D" id="3.40.525.10">
    <property type="entry name" value="CRAL-TRIO lipid binding domain"/>
    <property type="match status" value="1"/>
</dbReference>
<feature type="domain" description="CRAL-TRIO" evidence="17">
    <location>
        <begin position="98"/>
        <end position="265"/>
    </location>
</feature>
<comment type="cofactor">
    <cofactor evidence="1">
        <name>heme b</name>
        <dbReference type="ChEBI" id="CHEBI:60344"/>
    </cofactor>
</comment>
<comment type="catalytic activity">
    <reaction evidence="14">
        <text>a 1,2-diacyl-sn-glycero-3-phospho-(1D-myo-inositol)(in) = a 1,2-diacyl-sn-glycero-3-phospho-(1D-myo-inositol)(out)</text>
        <dbReference type="Rhea" id="RHEA:38691"/>
        <dbReference type="ChEBI" id="CHEBI:57880"/>
    </reaction>
    <physiologicalReaction direction="left-to-right" evidence="14">
        <dbReference type="Rhea" id="RHEA:38692"/>
    </physiologicalReaction>
</comment>
<evidence type="ECO:0000256" key="2">
    <source>
        <dbReference type="ARBA" id="ARBA00004406"/>
    </source>
</evidence>
<evidence type="ECO:0000313" key="19">
    <source>
        <dbReference type="Proteomes" id="UP001377567"/>
    </source>
</evidence>
<organism evidence="18 19">
    <name type="scientific">Maudiozyma humilis</name>
    <name type="common">Sour dough yeast</name>
    <name type="synonym">Kazachstania humilis</name>
    <dbReference type="NCBI Taxonomy" id="51915"/>
    <lineage>
        <taxon>Eukaryota</taxon>
        <taxon>Fungi</taxon>
        <taxon>Dikarya</taxon>
        <taxon>Ascomycota</taxon>
        <taxon>Saccharomycotina</taxon>
        <taxon>Saccharomycetes</taxon>
        <taxon>Saccharomycetales</taxon>
        <taxon>Saccharomycetaceae</taxon>
        <taxon>Maudiozyma</taxon>
    </lineage>
</organism>
<evidence type="ECO:0000256" key="4">
    <source>
        <dbReference type="ARBA" id="ARBA00018320"/>
    </source>
</evidence>
<keyword evidence="10 16" id="KW-0492">Microsome</keyword>
<dbReference type="PROSITE" id="PS50191">
    <property type="entry name" value="CRAL_TRIO"/>
    <property type="match status" value="1"/>
</dbReference>
<dbReference type="GO" id="GO:0046872">
    <property type="term" value="F:metal ion binding"/>
    <property type="evidence" value="ECO:0007669"/>
    <property type="project" value="UniProtKB-KW"/>
</dbReference>
<dbReference type="SUPFAM" id="SSF52087">
    <property type="entry name" value="CRAL/TRIO domain"/>
    <property type="match status" value="1"/>
</dbReference>
<dbReference type="SMART" id="SM00516">
    <property type="entry name" value="SEC14"/>
    <property type="match status" value="1"/>
</dbReference>
<keyword evidence="5 16" id="KW-0813">Transport</keyword>
<evidence type="ECO:0000259" key="17">
    <source>
        <dbReference type="PROSITE" id="PS50191"/>
    </source>
</evidence>
<evidence type="ECO:0000256" key="6">
    <source>
        <dbReference type="ARBA" id="ARBA00022490"/>
    </source>
</evidence>
<evidence type="ECO:0000313" key="18">
    <source>
        <dbReference type="EMBL" id="GMM57608.1"/>
    </source>
</evidence>
<evidence type="ECO:0000256" key="1">
    <source>
        <dbReference type="ARBA" id="ARBA00001970"/>
    </source>
</evidence>
<comment type="caution">
    <text evidence="18">The sequence shown here is derived from an EMBL/GenBank/DDBJ whole genome shotgun (WGS) entry which is preliminary data.</text>
</comment>
<evidence type="ECO:0000256" key="10">
    <source>
        <dbReference type="ARBA" id="ARBA00022848"/>
    </source>
</evidence>
<dbReference type="GO" id="GO:0005789">
    <property type="term" value="C:endoplasmic reticulum membrane"/>
    <property type="evidence" value="ECO:0007669"/>
    <property type="project" value="UniProtKB-SubCell"/>
</dbReference>
<keyword evidence="11" id="KW-0408">Iron</keyword>
<dbReference type="GO" id="GO:0043001">
    <property type="term" value="P:Golgi to plasma membrane protein transport"/>
    <property type="evidence" value="ECO:0007669"/>
    <property type="project" value="TreeGrafter"/>
</dbReference>
<dbReference type="GO" id="GO:0008526">
    <property type="term" value="F:phosphatidylinositol transfer activity"/>
    <property type="evidence" value="ECO:0007669"/>
    <property type="project" value="UniProtKB-UniRule"/>
</dbReference>
<dbReference type="InterPro" id="IPR036865">
    <property type="entry name" value="CRAL-TRIO_dom_sf"/>
</dbReference>
<dbReference type="Proteomes" id="UP001377567">
    <property type="component" value="Unassembled WGS sequence"/>
</dbReference>
<dbReference type="Pfam" id="PF00650">
    <property type="entry name" value="CRAL_TRIO"/>
    <property type="match status" value="1"/>
</dbReference>
<evidence type="ECO:0000256" key="13">
    <source>
        <dbReference type="ARBA" id="ARBA00023136"/>
    </source>
</evidence>
<reference evidence="18 19" key="1">
    <citation type="journal article" date="2023" name="Elife">
        <title>Identification of key yeast species and microbe-microbe interactions impacting larval growth of Drosophila in the wild.</title>
        <authorList>
            <person name="Mure A."/>
            <person name="Sugiura Y."/>
            <person name="Maeda R."/>
            <person name="Honda K."/>
            <person name="Sakurai N."/>
            <person name="Takahashi Y."/>
            <person name="Watada M."/>
            <person name="Katoh T."/>
            <person name="Gotoh A."/>
            <person name="Gotoh Y."/>
            <person name="Taniguchi I."/>
            <person name="Nakamura K."/>
            <person name="Hayashi T."/>
            <person name="Katayama T."/>
            <person name="Uemura T."/>
            <person name="Hattori Y."/>
        </authorList>
    </citation>
    <scope>NUCLEOTIDE SEQUENCE [LARGE SCALE GENOMIC DNA]</scope>
    <source>
        <strain evidence="18 19">KH-74</strain>
    </source>
</reference>
<sequence>MKFDTPEDKAVFAKVVKNLPALVQEKCGGYDEIYGYMIVPSSDPETAEYYDEAAAHAIIRKFCKGYKFQYAVVMEHLASVLKWRKEFNPLSAAFREVHNPELVQVGMLTHYPEEKEANKKAVTWNIYGQLMKKKHLFKEADKFLRYRIGLMERGLRLLDFTDASNDYLVQVHDYKGTSMWRMDGEMKRCVKSIIHVFQEYYPELLAAKYFVYVPTFLSWVYDVIKQFVDESTRKKFVVLNDGKKLGKYLPHCPKSPYGGSDSKSLAEENIAEIRPSPYALYLLEKQIVEDVD</sequence>
<comment type="subcellular location">
    <subcellularLocation>
        <location evidence="16">Cytoplasm</location>
    </subcellularLocation>
    <subcellularLocation>
        <location evidence="2 16">Endoplasmic reticulum membrane</location>
        <topology evidence="2 16">Peripheral membrane protein</topology>
    </subcellularLocation>
    <subcellularLocation>
        <location evidence="16">Microsome membrane</location>
        <topology evidence="16">Peripheral membrane protein</topology>
    </subcellularLocation>
</comment>